<evidence type="ECO:0000313" key="2">
    <source>
        <dbReference type="EMBL" id="CAK0807506.1"/>
    </source>
</evidence>
<sequence length="264" mass="25988">GRREHALGPAPHPEGGPFDPPEPKSSVADSSPASRSASSTAAGSGKAAPADSAAQPRSPPRGAGASAVAAAAAEVPGPERVPERPPSKSLQEKADGLPAGSAPGLAGGKARDLASGSKTGCPSPRGGTPTCPEDALHTLDHQVSTHLRAKVQKRHSFGPGAATDQQPQPTGGSTGGAGSRNPRGATSAAATSVAPPFQLQHVRPIVAPPARSGASAHDSSDRAAPSGWTSLTLPPGSLGRPGPVCASYARTAELPGRSTFTGGR</sequence>
<feature type="compositionally biased region" description="Basic and acidic residues" evidence="1">
    <location>
        <begin position="80"/>
        <end position="95"/>
    </location>
</feature>
<evidence type="ECO:0000256" key="1">
    <source>
        <dbReference type="SAM" id="MobiDB-lite"/>
    </source>
</evidence>
<evidence type="ECO:0000313" key="3">
    <source>
        <dbReference type="Proteomes" id="UP001189429"/>
    </source>
</evidence>
<keyword evidence="3" id="KW-1185">Reference proteome</keyword>
<comment type="caution">
    <text evidence="2">The sequence shown here is derived from an EMBL/GenBank/DDBJ whole genome shotgun (WGS) entry which is preliminary data.</text>
</comment>
<feature type="compositionally biased region" description="Basic residues" evidence="1">
    <location>
        <begin position="147"/>
        <end position="156"/>
    </location>
</feature>
<dbReference type="Proteomes" id="UP001189429">
    <property type="component" value="Unassembled WGS sequence"/>
</dbReference>
<dbReference type="EMBL" id="CAUYUJ010003947">
    <property type="protein sequence ID" value="CAK0807506.1"/>
    <property type="molecule type" value="Genomic_DNA"/>
</dbReference>
<feature type="compositionally biased region" description="Low complexity" evidence="1">
    <location>
        <begin position="185"/>
        <end position="196"/>
    </location>
</feature>
<organism evidence="2 3">
    <name type="scientific">Prorocentrum cordatum</name>
    <dbReference type="NCBI Taxonomy" id="2364126"/>
    <lineage>
        <taxon>Eukaryota</taxon>
        <taxon>Sar</taxon>
        <taxon>Alveolata</taxon>
        <taxon>Dinophyceae</taxon>
        <taxon>Prorocentrales</taxon>
        <taxon>Prorocentraceae</taxon>
        <taxon>Prorocentrum</taxon>
    </lineage>
</organism>
<accession>A0ABN9QR94</accession>
<feature type="region of interest" description="Disordered" evidence="1">
    <location>
        <begin position="1"/>
        <end position="244"/>
    </location>
</feature>
<feature type="non-terminal residue" evidence="2">
    <location>
        <position position="1"/>
    </location>
</feature>
<name>A0ABN9QR94_9DINO</name>
<feature type="compositionally biased region" description="Pro residues" evidence="1">
    <location>
        <begin position="10"/>
        <end position="20"/>
    </location>
</feature>
<proteinExistence type="predicted"/>
<protein>
    <submittedName>
        <fullName evidence="2">Uncharacterized protein</fullName>
    </submittedName>
</protein>
<gene>
    <name evidence="2" type="ORF">PCOR1329_LOCUS13374</name>
</gene>
<reference evidence="2" key="1">
    <citation type="submission" date="2023-10" db="EMBL/GenBank/DDBJ databases">
        <authorList>
            <person name="Chen Y."/>
            <person name="Shah S."/>
            <person name="Dougan E. K."/>
            <person name="Thang M."/>
            <person name="Chan C."/>
        </authorList>
    </citation>
    <scope>NUCLEOTIDE SEQUENCE [LARGE SCALE GENOMIC DNA]</scope>
</reference>
<feature type="compositionally biased region" description="Low complexity" evidence="1">
    <location>
        <begin position="24"/>
        <end position="78"/>
    </location>
</feature>